<dbReference type="PROSITE" id="PS50850">
    <property type="entry name" value="MFS"/>
    <property type="match status" value="1"/>
</dbReference>
<dbReference type="Pfam" id="PF07690">
    <property type="entry name" value="MFS_1"/>
    <property type="match status" value="1"/>
</dbReference>
<sequence length="176" mass="20145">MEEFHYQRYVLVFMLFLAIVSAFTLRMCLAVSITVMTKQHKTTKIDPNACPDLDMDDKTDKGSTIVHDFDWDEATQGLILSSFYWGYVLMHIPGGIMAQRFGGKHTLGLGILWTAVFTLLSPISAYQGPHFFMFIRFLEGLGEVSLAPGVYSFFFSFFQIRYSTYYSHLTLGIFIQ</sequence>
<protein>
    <submittedName>
        <fullName evidence="7">Sialin</fullName>
    </submittedName>
</protein>
<comment type="subcellular location">
    <subcellularLocation>
        <location evidence="1">Membrane</location>
        <topology evidence="1">Multi-pass membrane protein</topology>
    </subcellularLocation>
</comment>
<dbReference type="PANTHER" id="PTHR11662">
    <property type="entry name" value="SOLUTE CARRIER FAMILY 17"/>
    <property type="match status" value="1"/>
</dbReference>
<name>A0A8D8QEG2_9HEMI</name>
<dbReference type="InterPro" id="IPR027378">
    <property type="entry name" value="Nucleotide_channel_N"/>
</dbReference>
<dbReference type="InterPro" id="IPR036259">
    <property type="entry name" value="MFS_trans_sf"/>
</dbReference>
<organism evidence="7">
    <name type="scientific">Cacopsylla melanoneura</name>
    <dbReference type="NCBI Taxonomy" id="428564"/>
    <lineage>
        <taxon>Eukaryota</taxon>
        <taxon>Metazoa</taxon>
        <taxon>Ecdysozoa</taxon>
        <taxon>Arthropoda</taxon>
        <taxon>Hexapoda</taxon>
        <taxon>Insecta</taxon>
        <taxon>Pterygota</taxon>
        <taxon>Neoptera</taxon>
        <taxon>Paraneoptera</taxon>
        <taxon>Hemiptera</taxon>
        <taxon>Sternorrhyncha</taxon>
        <taxon>Psylloidea</taxon>
        <taxon>Psyllidae</taxon>
        <taxon>Psyllinae</taxon>
        <taxon>Cacopsylla</taxon>
    </lineage>
</organism>
<dbReference type="GO" id="GO:0016020">
    <property type="term" value="C:membrane"/>
    <property type="evidence" value="ECO:0007669"/>
    <property type="project" value="UniProtKB-SubCell"/>
</dbReference>
<proteinExistence type="predicted"/>
<evidence type="ECO:0000256" key="2">
    <source>
        <dbReference type="ARBA" id="ARBA00022692"/>
    </source>
</evidence>
<dbReference type="InterPro" id="IPR020846">
    <property type="entry name" value="MFS_dom"/>
</dbReference>
<dbReference type="EMBL" id="HBUF01072917">
    <property type="protein sequence ID" value="CAG6630235.1"/>
    <property type="molecule type" value="Transcribed_RNA"/>
</dbReference>
<evidence type="ECO:0000256" key="4">
    <source>
        <dbReference type="ARBA" id="ARBA00023136"/>
    </source>
</evidence>
<dbReference type="EMBL" id="HBUF01072918">
    <property type="protein sequence ID" value="CAG6630236.1"/>
    <property type="molecule type" value="Transcribed_RNA"/>
</dbReference>
<dbReference type="GO" id="GO:0022857">
    <property type="term" value="F:transmembrane transporter activity"/>
    <property type="evidence" value="ECO:0007669"/>
    <property type="project" value="InterPro"/>
</dbReference>
<dbReference type="InterPro" id="IPR050382">
    <property type="entry name" value="MFS_Na/Anion_cotransporter"/>
</dbReference>
<evidence type="ECO:0000259" key="6">
    <source>
        <dbReference type="PROSITE" id="PS50850"/>
    </source>
</evidence>
<evidence type="ECO:0000256" key="3">
    <source>
        <dbReference type="ARBA" id="ARBA00022989"/>
    </source>
</evidence>
<dbReference type="InterPro" id="IPR011701">
    <property type="entry name" value="MFS"/>
</dbReference>
<evidence type="ECO:0000256" key="5">
    <source>
        <dbReference type="SAM" id="Phobius"/>
    </source>
</evidence>
<keyword evidence="4 5" id="KW-0472">Membrane</keyword>
<dbReference type="Gene3D" id="1.20.120.540">
    <property type="entry name" value="Voltage-gated potassium channels"/>
    <property type="match status" value="1"/>
</dbReference>
<feature type="transmembrane region" description="Helical" evidence="5">
    <location>
        <begin position="107"/>
        <end position="125"/>
    </location>
</feature>
<dbReference type="GO" id="GO:0006820">
    <property type="term" value="P:monoatomic anion transport"/>
    <property type="evidence" value="ECO:0007669"/>
    <property type="project" value="TreeGrafter"/>
</dbReference>
<keyword evidence="3 5" id="KW-1133">Transmembrane helix</keyword>
<feature type="domain" description="Major facilitator superfamily (MFS) profile" evidence="6">
    <location>
        <begin position="14"/>
        <end position="176"/>
    </location>
</feature>
<evidence type="ECO:0000256" key="1">
    <source>
        <dbReference type="ARBA" id="ARBA00004141"/>
    </source>
</evidence>
<feature type="transmembrane region" description="Helical" evidence="5">
    <location>
        <begin position="131"/>
        <end position="158"/>
    </location>
</feature>
<accession>A0A8D8QEG2</accession>
<dbReference type="SUPFAM" id="SSF103473">
    <property type="entry name" value="MFS general substrate transporter"/>
    <property type="match status" value="1"/>
</dbReference>
<evidence type="ECO:0000313" key="7">
    <source>
        <dbReference type="EMBL" id="CAG6630235.1"/>
    </source>
</evidence>
<dbReference type="PANTHER" id="PTHR11662:SF415">
    <property type="entry name" value="AT30085P-RELATED"/>
    <property type="match status" value="1"/>
</dbReference>
<keyword evidence="2 5" id="KW-0812">Transmembrane</keyword>
<dbReference type="AlphaFoldDB" id="A0A8D8QEG2"/>
<feature type="transmembrane region" description="Helical" evidence="5">
    <location>
        <begin position="12"/>
        <end position="35"/>
    </location>
</feature>
<dbReference type="EMBL" id="HBUF01072919">
    <property type="protein sequence ID" value="CAG6630237.1"/>
    <property type="molecule type" value="Transcribed_RNA"/>
</dbReference>
<reference evidence="7" key="1">
    <citation type="submission" date="2021-05" db="EMBL/GenBank/DDBJ databases">
        <authorList>
            <person name="Alioto T."/>
            <person name="Alioto T."/>
            <person name="Gomez Garrido J."/>
        </authorList>
    </citation>
    <scope>NUCLEOTIDE SEQUENCE</scope>
</reference>